<evidence type="ECO:0000256" key="6">
    <source>
        <dbReference type="ARBA" id="ARBA00023170"/>
    </source>
</evidence>
<comment type="subcellular location">
    <subcellularLocation>
        <location evidence="1">Membrane</location>
        <topology evidence="1">Multi-pass membrane protein</topology>
    </subcellularLocation>
</comment>
<keyword evidence="7" id="KW-0807">Transducer</keyword>
<evidence type="ECO:0000313" key="8">
    <source>
        <dbReference type="EMBL" id="AQK82997.1"/>
    </source>
</evidence>
<organism evidence="8">
    <name type="scientific">Zea mays</name>
    <name type="common">Maize</name>
    <dbReference type="NCBI Taxonomy" id="4577"/>
    <lineage>
        <taxon>Eukaryota</taxon>
        <taxon>Viridiplantae</taxon>
        <taxon>Streptophyta</taxon>
        <taxon>Embryophyta</taxon>
        <taxon>Tracheophyta</taxon>
        <taxon>Spermatophyta</taxon>
        <taxon>Magnoliopsida</taxon>
        <taxon>Liliopsida</taxon>
        <taxon>Poales</taxon>
        <taxon>Poaceae</taxon>
        <taxon>PACMAD clade</taxon>
        <taxon>Panicoideae</taxon>
        <taxon>Andropogonodae</taxon>
        <taxon>Andropogoneae</taxon>
        <taxon>Tripsacinae</taxon>
        <taxon>Zea</taxon>
    </lineage>
</organism>
<dbReference type="AlphaFoldDB" id="A0A1D6LUJ0"/>
<accession>A0A1D6LUJ0</accession>
<dbReference type="GO" id="GO:0016020">
    <property type="term" value="C:membrane"/>
    <property type="evidence" value="ECO:0007669"/>
    <property type="project" value="UniProtKB-SubCell"/>
</dbReference>
<dbReference type="InterPro" id="IPR022343">
    <property type="entry name" value="GCR1-cAMP_receptor"/>
</dbReference>
<evidence type="ECO:0000256" key="5">
    <source>
        <dbReference type="ARBA" id="ARBA00023136"/>
    </source>
</evidence>
<gene>
    <name evidence="8" type="ORF">ZEAMMB73_Zm00001d037110</name>
</gene>
<protein>
    <submittedName>
        <fullName evidence="8">G-protein coupled receptor 1</fullName>
    </submittedName>
</protein>
<name>A0A1D6LUJ0_MAIZE</name>
<reference evidence="8" key="1">
    <citation type="submission" date="2015-12" db="EMBL/GenBank/DDBJ databases">
        <title>Update maize B73 reference genome by single molecule sequencing technologies.</title>
        <authorList>
            <consortium name="Maize Genome Sequencing Project"/>
            <person name="Ware D."/>
        </authorList>
    </citation>
    <scope>NUCLEOTIDE SEQUENCE</scope>
    <source>
        <tissue evidence="8">Seedling</tissue>
    </source>
</reference>
<dbReference type="InterPro" id="IPR022340">
    <property type="entry name" value="GPCR_GCR1_put"/>
</dbReference>
<proteinExistence type="predicted"/>
<dbReference type="PRINTS" id="PR02001">
    <property type="entry name" value="GCR1CAMPR"/>
</dbReference>
<dbReference type="GO" id="GO:0004930">
    <property type="term" value="F:G protein-coupled receptor activity"/>
    <property type="evidence" value="ECO:0007669"/>
    <property type="project" value="UniProtKB-KW"/>
</dbReference>
<evidence type="ECO:0000256" key="2">
    <source>
        <dbReference type="ARBA" id="ARBA00022692"/>
    </source>
</evidence>
<keyword evidence="3" id="KW-1133">Transmembrane helix</keyword>
<sequence length="106" mass="11469">MAPAVAAAASAAMRQALRDRQILDAVGTGAAALSLAGSSFIVICYLLFRELRKFSFKLVFYLAVSVSGLLELRCFSRVFGFEPLVVRCIVAVISKIAMNNHRAARC</sequence>
<keyword evidence="6 8" id="KW-0675">Receptor</keyword>
<evidence type="ECO:0000256" key="4">
    <source>
        <dbReference type="ARBA" id="ARBA00023040"/>
    </source>
</evidence>
<keyword evidence="5" id="KW-0472">Membrane</keyword>
<evidence type="ECO:0000256" key="7">
    <source>
        <dbReference type="ARBA" id="ARBA00023224"/>
    </source>
</evidence>
<keyword evidence="2" id="KW-0812">Transmembrane</keyword>
<keyword evidence="4" id="KW-0297">G-protein coupled receptor</keyword>
<evidence type="ECO:0000256" key="3">
    <source>
        <dbReference type="ARBA" id="ARBA00022989"/>
    </source>
</evidence>
<dbReference type="EMBL" id="CM000782">
    <property type="protein sequence ID" value="AQK82997.1"/>
    <property type="molecule type" value="Genomic_DNA"/>
</dbReference>
<evidence type="ECO:0000256" key="1">
    <source>
        <dbReference type="ARBA" id="ARBA00004141"/>
    </source>
</evidence>
<dbReference type="PRINTS" id="PR02000">
    <property type="entry name" value="GCR1PLANT"/>
</dbReference>